<sequence length="249" mass="27850">MTNLAYMVREDWGQHGTEMVSQSAVIREWAGSAPYVFAVVDARKFMTDRPADRETVDYLLGDSSERSIVSIGELARLTREGRRLDDPLLIIHPYDARELDAIREAVQAANVARAFVMLWSPADRIRPWLDSRGALNLHTGGQAQEPDPLMVAAAKMMVDEEYNGLHSGNGKDAVIQLVRAFEHQGYAVDVNVWLRAYFAAGGSFRHSESVSKLMTEMAAGVQHRVKPRYRDDIFEILSNRASEVSAEAE</sequence>
<reference evidence="1 2" key="1">
    <citation type="submission" date="2017-11" db="EMBL/GenBank/DDBJ databases">
        <title>Draft genome of Arthrobacter agilis strain UMCV2, a plant growth-promoting rhizobacterium and biocontrol capacity of phytopathogenic fungi.</title>
        <authorList>
            <person name="Martinez-Camara R."/>
            <person name="Santoyo G."/>
            <person name="Moreno-Hagelsieb G."/>
            <person name="Valencia-Cantero E."/>
        </authorList>
    </citation>
    <scope>NUCLEOTIDE SEQUENCE [LARGE SCALE GENOMIC DNA]</scope>
    <source>
        <strain evidence="1 2">UMCV2</strain>
    </source>
</reference>
<evidence type="ECO:0000313" key="1">
    <source>
        <dbReference type="EMBL" id="AUZ88335.1"/>
    </source>
</evidence>
<protein>
    <submittedName>
        <fullName evidence="1">Uncharacterized protein</fullName>
    </submittedName>
</protein>
<dbReference type="AlphaFoldDB" id="A0A2L0UGF4"/>
<evidence type="ECO:0000313" key="2">
    <source>
        <dbReference type="Proteomes" id="UP000239187"/>
    </source>
</evidence>
<dbReference type="RefSeq" id="WP_208739461.1">
    <property type="nucleotide sequence ID" value="NZ_CP024915.1"/>
</dbReference>
<accession>A0A2L0UGF4</accession>
<dbReference type="EMBL" id="CP024915">
    <property type="protein sequence ID" value="AUZ88335.1"/>
    <property type="molecule type" value="Genomic_DNA"/>
</dbReference>
<dbReference type="Proteomes" id="UP000239187">
    <property type="component" value="Chromosome"/>
</dbReference>
<proteinExistence type="predicted"/>
<name>A0A2L0UGF4_9MICC</name>
<gene>
    <name evidence="1" type="ORF">CVO76_12330</name>
</gene>
<organism evidence="1 2">
    <name type="scientific">Arthrobacter agilis</name>
    <dbReference type="NCBI Taxonomy" id="37921"/>
    <lineage>
        <taxon>Bacteria</taxon>
        <taxon>Bacillati</taxon>
        <taxon>Actinomycetota</taxon>
        <taxon>Actinomycetes</taxon>
        <taxon>Micrococcales</taxon>
        <taxon>Micrococcaceae</taxon>
        <taxon>Arthrobacter</taxon>
    </lineage>
</organism>